<reference evidence="3" key="2">
    <citation type="submission" date="2025-09" db="UniProtKB">
        <authorList>
            <consortium name="Ensembl"/>
        </authorList>
    </citation>
    <scope>IDENTIFICATION</scope>
</reference>
<dbReference type="InParanoid" id="A0A674AX77"/>
<dbReference type="Proteomes" id="UP000472277">
    <property type="component" value="Chromosome 33"/>
</dbReference>
<feature type="domain" description="3'-5' exonuclease" evidence="2">
    <location>
        <begin position="23"/>
        <end position="120"/>
    </location>
</feature>
<feature type="region of interest" description="Disordered" evidence="1">
    <location>
        <begin position="140"/>
        <end position="199"/>
    </location>
</feature>
<feature type="compositionally biased region" description="Low complexity" evidence="1">
    <location>
        <begin position="173"/>
        <end position="189"/>
    </location>
</feature>
<dbReference type="GO" id="GO:1990923">
    <property type="term" value="C:PET complex"/>
    <property type="evidence" value="ECO:0007669"/>
    <property type="project" value="TreeGrafter"/>
</dbReference>
<evidence type="ECO:0000313" key="4">
    <source>
        <dbReference type="Proteomes" id="UP000472277"/>
    </source>
</evidence>
<dbReference type="GO" id="GO:0008408">
    <property type="term" value="F:3'-5' exonuclease activity"/>
    <property type="evidence" value="ECO:0007669"/>
    <property type="project" value="InterPro"/>
</dbReference>
<dbReference type="SUPFAM" id="SSF53098">
    <property type="entry name" value="Ribonuclease H-like"/>
    <property type="match status" value="1"/>
</dbReference>
<dbReference type="InterPro" id="IPR012337">
    <property type="entry name" value="RNaseH-like_sf"/>
</dbReference>
<dbReference type="InterPro" id="IPR052144">
    <property type="entry name" value="piRNA_biogenesis_EXD1"/>
</dbReference>
<feature type="compositionally biased region" description="Polar residues" evidence="1">
    <location>
        <begin position="154"/>
        <end position="165"/>
    </location>
</feature>
<dbReference type="GeneTree" id="ENSGT00390000003581"/>
<sequence length="212" mass="23836">MMHIWKQQVIEIGADGVGAFQHERVCWLQIATKNKVYIFDILMLEDRAFNNSLSMILENNHIVKVTYCCQRIAGCLRAQFGVNLSNVFDTQVADIMCFYTETGGFLPDRSSVLELPRELRELKHMRQEWAIDRYPVTEQGLLERSNPRPLPPSQDGQGQNTATQRQPDPPVPTAEEPVVPGPVPGLQAPAEQRPPVPAIPRGHLTCMLCPVP</sequence>
<evidence type="ECO:0000256" key="1">
    <source>
        <dbReference type="SAM" id="MobiDB-lite"/>
    </source>
</evidence>
<reference evidence="3" key="1">
    <citation type="submission" date="2025-08" db="UniProtKB">
        <authorList>
            <consortium name="Ensembl"/>
        </authorList>
    </citation>
    <scope>IDENTIFICATION</scope>
</reference>
<dbReference type="Pfam" id="PF01612">
    <property type="entry name" value="DNA_pol_A_exo1"/>
    <property type="match status" value="1"/>
</dbReference>
<keyword evidence="4" id="KW-1185">Reference proteome</keyword>
<name>A0A674AX77_SALTR</name>
<protein>
    <submittedName>
        <fullName evidence="3">PiRNA biogenesis protein EXD1-like</fullName>
    </submittedName>
</protein>
<dbReference type="Ensembl" id="ENSSTUT00000067354.1">
    <property type="protein sequence ID" value="ENSSTUP00000063823.1"/>
    <property type="gene ID" value="ENSSTUG00000027670.1"/>
</dbReference>
<dbReference type="InterPro" id="IPR036397">
    <property type="entry name" value="RNaseH_sf"/>
</dbReference>
<dbReference type="InterPro" id="IPR002562">
    <property type="entry name" value="3'-5'_exonuclease_dom"/>
</dbReference>
<evidence type="ECO:0000313" key="3">
    <source>
        <dbReference type="Ensembl" id="ENSSTUP00000063823.1"/>
    </source>
</evidence>
<dbReference type="Gene3D" id="3.30.420.10">
    <property type="entry name" value="Ribonuclease H-like superfamily/Ribonuclease H"/>
    <property type="match status" value="1"/>
</dbReference>
<dbReference type="OMA" id="YCCQRIA"/>
<organism evidence="3 4">
    <name type="scientific">Salmo trutta</name>
    <name type="common">Brown trout</name>
    <dbReference type="NCBI Taxonomy" id="8032"/>
    <lineage>
        <taxon>Eukaryota</taxon>
        <taxon>Metazoa</taxon>
        <taxon>Chordata</taxon>
        <taxon>Craniata</taxon>
        <taxon>Vertebrata</taxon>
        <taxon>Euteleostomi</taxon>
        <taxon>Actinopterygii</taxon>
        <taxon>Neopterygii</taxon>
        <taxon>Teleostei</taxon>
        <taxon>Protacanthopterygii</taxon>
        <taxon>Salmoniformes</taxon>
        <taxon>Salmonidae</taxon>
        <taxon>Salmoninae</taxon>
        <taxon>Salmo</taxon>
    </lineage>
</organism>
<gene>
    <name evidence="3" type="primary">LOC115172633</name>
</gene>
<evidence type="ECO:0000259" key="2">
    <source>
        <dbReference type="Pfam" id="PF01612"/>
    </source>
</evidence>
<accession>A0A674AX77</accession>
<dbReference type="GO" id="GO:0003676">
    <property type="term" value="F:nucleic acid binding"/>
    <property type="evidence" value="ECO:0007669"/>
    <property type="project" value="InterPro"/>
</dbReference>
<proteinExistence type="predicted"/>
<dbReference type="AlphaFoldDB" id="A0A674AX77"/>
<dbReference type="GO" id="GO:0034587">
    <property type="term" value="P:piRNA processing"/>
    <property type="evidence" value="ECO:0007669"/>
    <property type="project" value="TreeGrafter"/>
</dbReference>
<dbReference type="PANTHER" id="PTHR46628:SF1">
    <property type="entry name" value="PIRNA BIOGENESIS PROTEIN EXD1"/>
    <property type="match status" value="1"/>
</dbReference>
<dbReference type="PANTHER" id="PTHR46628">
    <property type="entry name" value="PIRNA BIOGENESIS PROTEIN EXD1"/>
    <property type="match status" value="1"/>
</dbReference>